<name>A0A0K1QRP7_PSEFL</name>
<gene>
    <name evidence="1" type="ORF">B723_18700</name>
</gene>
<protein>
    <submittedName>
        <fullName evidence="1">Uncharacterized protein</fullName>
    </submittedName>
</protein>
<accession>A0A0K1QRP7</accession>
<evidence type="ECO:0000313" key="1">
    <source>
        <dbReference type="EMBL" id="AKV08322.1"/>
    </source>
</evidence>
<dbReference type="Proteomes" id="UP000017175">
    <property type="component" value="Chromosome"/>
</dbReference>
<evidence type="ECO:0000313" key="2">
    <source>
        <dbReference type="Proteomes" id="UP000017175"/>
    </source>
</evidence>
<dbReference type="AlphaFoldDB" id="A0A0K1QRP7"/>
<proteinExistence type="predicted"/>
<reference evidence="1 2" key="1">
    <citation type="journal article" date="2012" name="J. Bacteriol.">
        <title>Draft genome sequence of the cyanide-utilizing bacterium Pseudomonas fluorescens strain NCIMB 11764.</title>
        <authorList>
            <person name="Vilo C.A."/>
            <person name="Benedik M.J."/>
            <person name="Kunz D.A."/>
            <person name="Dong Q."/>
        </authorList>
    </citation>
    <scope>NUCLEOTIDE SEQUENCE [LARGE SCALE GENOMIC DNA]</scope>
    <source>
        <strain evidence="1 2">NCIMB 11764</strain>
    </source>
</reference>
<organism evidence="1 2">
    <name type="scientific">Pseudomonas fluorescens NCIMB 11764</name>
    <dbReference type="NCBI Taxonomy" id="1221522"/>
    <lineage>
        <taxon>Bacteria</taxon>
        <taxon>Pseudomonadati</taxon>
        <taxon>Pseudomonadota</taxon>
        <taxon>Gammaproteobacteria</taxon>
        <taxon>Pseudomonadales</taxon>
        <taxon>Pseudomonadaceae</taxon>
        <taxon>Pseudomonas</taxon>
    </lineage>
</organism>
<dbReference type="EMBL" id="CP010945">
    <property type="protein sequence ID" value="AKV08322.1"/>
    <property type="molecule type" value="Genomic_DNA"/>
</dbReference>
<sequence>MAGSGEAFDVLHRLEDGTLRRDDIRRLDMDHRNIVKTAEALVDQVNMIAFKSGRDDDNTRAT</sequence>